<dbReference type="InterPro" id="IPR000641">
    <property type="entry name" value="CbxX/CfxQ"/>
</dbReference>
<keyword evidence="2" id="KW-0547">Nucleotide-binding</keyword>
<gene>
    <name evidence="6" type="ORF">FHETE_1130</name>
</gene>
<feature type="compositionally biased region" description="Basic and acidic residues" evidence="4">
    <location>
        <begin position="124"/>
        <end position="146"/>
    </location>
</feature>
<feature type="region of interest" description="Disordered" evidence="4">
    <location>
        <begin position="1"/>
        <end position="74"/>
    </location>
</feature>
<evidence type="ECO:0000313" key="7">
    <source>
        <dbReference type="Proteomes" id="UP000567885"/>
    </source>
</evidence>
<evidence type="ECO:0000256" key="1">
    <source>
        <dbReference type="ARBA" id="ARBA00010378"/>
    </source>
</evidence>
<dbReference type="PANTHER" id="PTHR43392">
    <property type="entry name" value="AAA-TYPE ATPASE FAMILY PROTEIN / ANKYRIN REPEAT FAMILY PROTEIN"/>
    <property type="match status" value="1"/>
</dbReference>
<dbReference type="SUPFAM" id="SSF52540">
    <property type="entry name" value="P-loop containing nucleoside triphosphate hydrolases"/>
    <property type="match status" value="3"/>
</dbReference>
<protein>
    <submittedName>
        <fullName evidence="6">Nfx1-type zinc finger-containing protein</fullName>
    </submittedName>
</protein>
<dbReference type="PRINTS" id="PR00819">
    <property type="entry name" value="CBXCFQXSUPER"/>
</dbReference>
<proteinExistence type="inferred from homology"/>
<accession>A0A8H5U0V3</accession>
<dbReference type="Gene3D" id="3.40.50.300">
    <property type="entry name" value="P-loop containing nucleotide triphosphate hydrolases"/>
    <property type="match status" value="3"/>
</dbReference>
<reference evidence="6 7" key="1">
    <citation type="submission" date="2020-05" db="EMBL/GenBank/DDBJ databases">
        <title>Identification and distribution of gene clusters putatively required for synthesis of sphingolipid metabolism inhibitors in phylogenetically diverse species of the filamentous fungus Fusarium.</title>
        <authorList>
            <person name="Kim H.-S."/>
            <person name="Busman M."/>
            <person name="Brown D.W."/>
            <person name="Divon H."/>
            <person name="Uhlig S."/>
            <person name="Proctor R.H."/>
        </authorList>
    </citation>
    <scope>NUCLEOTIDE SEQUENCE [LARGE SCALE GENOMIC DNA]</scope>
    <source>
        <strain evidence="6 7">NRRL 20693</strain>
    </source>
</reference>
<dbReference type="InterPro" id="IPR003959">
    <property type="entry name" value="ATPase_AAA_core"/>
</dbReference>
<dbReference type="FunFam" id="3.40.50.300:FF:000216">
    <property type="entry name" value="Type VII secretion ATPase EccA"/>
    <property type="match status" value="2"/>
</dbReference>
<dbReference type="Pfam" id="PF00004">
    <property type="entry name" value="AAA"/>
    <property type="match status" value="2"/>
</dbReference>
<comment type="caution">
    <text evidence="6">The sequence shown here is derived from an EMBL/GenBank/DDBJ whole genome shotgun (WGS) entry which is preliminary data.</text>
</comment>
<dbReference type="Pfam" id="PF17866">
    <property type="entry name" value="AAA_lid_6"/>
    <property type="match status" value="1"/>
</dbReference>
<evidence type="ECO:0000256" key="2">
    <source>
        <dbReference type="ARBA" id="ARBA00022741"/>
    </source>
</evidence>
<dbReference type="Gene3D" id="1.10.8.60">
    <property type="match status" value="1"/>
</dbReference>
<keyword evidence="7" id="KW-1185">Reference proteome</keyword>
<dbReference type="Proteomes" id="UP000567885">
    <property type="component" value="Unassembled WGS sequence"/>
</dbReference>
<organism evidence="6 7">
    <name type="scientific">Fusarium heterosporum</name>
    <dbReference type="NCBI Taxonomy" id="42747"/>
    <lineage>
        <taxon>Eukaryota</taxon>
        <taxon>Fungi</taxon>
        <taxon>Dikarya</taxon>
        <taxon>Ascomycota</taxon>
        <taxon>Pezizomycotina</taxon>
        <taxon>Sordariomycetes</taxon>
        <taxon>Hypocreomycetidae</taxon>
        <taxon>Hypocreales</taxon>
        <taxon>Nectriaceae</taxon>
        <taxon>Fusarium</taxon>
        <taxon>Fusarium heterosporum species complex</taxon>
    </lineage>
</organism>
<dbReference type="GO" id="GO:0016887">
    <property type="term" value="F:ATP hydrolysis activity"/>
    <property type="evidence" value="ECO:0007669"/>
    <property type="project" value="InterPro"/>
</dbReference>
<dbReference type="InterPro" id="IPR003593">
    <property type="entry name" value="AAA+_ATPase"/>
</dbReference>
<dbReference type="OrthoDB" id="2423195at2759"/>
<keyword evidence="3" id="KW-0067">ATP-binding</keyword>
<dbReference type="EMBL" id="JAAGWQ010000016">
    <property type="protein sequence ID" value="KAF5678689.1"/>
    <property type="molecule type" value="Genomic_DNA"/>
</dbReference>
<name>A0A8H5U0V3_FUSHE</name>
<feature type="compositionally biased region" description="Basic and acidic residues" evidence="4">
    <location>
        <begin position="172"/>
        <end position="187"/>
    </location>
</feature>
<dbReference type="SMART" id="SM00382">
    <property type="entry name" value="AAA"/>
    <property type="match status" value="2"/>
</dbReference>
<feature type="compositionally biased region" description="Basic and acidic residues" evidence="4">
    <location>
        <begin position="8"/>
        <end position="24"/>
    </location>
</feature>
<dbReference type="GO" id="GO:0005524">
    <property type="term" value="F:ATP binding"/>
    <property type="evidence" value="ECO:0007669"/>
    <property type="project" value="UniProtKB-KW"/>
</dbReference>
<evidence type="ECO:0000256" key="4">
    <source>
        <dbReference type="SAM" id="MobiDB-lite"/>
    </source>
</evidence>
<feature type="region of interest" description="Disordered" evidence="4">
    <location>
        <begin position="87"/>
        <end position="189"/>
    </location>
</feature>
<feature type="domain" description="AAA+ ATPase" evidence="5">
    <location>
        <begin position="813"/>
        <end position="949"/>
    </location>
</feature>
<dbReference type="PANTHER" id="PTHR43392:SF2">
    <property type="entry name" value="AAA-TYPE ATPASE FAMILY PROTEIN _ ANKYRIN REPEAT FAMILY PROTEIN"/>
    <property type="match status" value="1"/>
</dbReference>
<dbReference type="InterPro" id="IPR027417">
    <property type="entry name" value="P-loop_NTPase"/>
</dbReference>
<dbReference type="AlphaFoldDB" id="A0A8H5U0V3"/>
<feature type="compositionally biased region" description="Basic and acidic residues" evidence="4">
    <location>
        <begin position="95"/>
        <end position="110"/>
    </location>
</feature>
<dbReference type="CDD" id="cd00009">
    <property type="entry name" value="AAA"/>
    <property type="match status" value="2"/>
</dbReference>
<evidence type="ECO:0000256" key="3">
    <source>
        <dbReference type="ARBA" id="ARBA00022840"/>
    </source>
</evidence>
<evidence type="ECO:0000313" key="6">
    <source>
        <dbReference type="EMBL" id="KAF5678689.1"/>
    </source>
</evidence>
<feature type="domain" description="AAA+ ATPase" evidence="5">
    <location>
        <begin position="531"/>
        <end position="723"/>
    </location>
</feature>
<feature type="compositionally biased region" description="Polar residues" evidence="4">
    <location>
        <begin position="26"/>
        <end position="40"/>
    </location>
</feature>
<feature type="compositionally biased region" description="Polar residues" evidence="4">
    <location>
        <begin position="47"/>
        <end position="73"/>
    </location>
</feature>
<comment type="similarity">
    <text evidence="1">Belongs to the CbxX/CfxQ family.</text>
</comment>
<sequence length="1073" mass="121998">MSSDNMDNQDKPEINDANHSHESDSSDGQETPSESNSPSITEGIYKPTSSTNSPDGQIQSNTNDTSSIPNINGSLFIENISPGVWKMTLSAPSTEKQEDQRESEEHKEEAEEKQDEQEKDEQEEEKKEDKEEEKKEDQDEKQTEQKEEQEEKQEEEQKQHQEESPEDSAETQNERESSHDEEKDLKWTDMLIPDEDFESIVDKSPSQIEWLRQKREENQENKYLDQIMSMVGHEEVKNYFLSVKDKVDISKRWNKPLSEWSFDLLLHGLDGTGKKRIAQIYAEYLHSLGVVPSRNFAIEFHGSNEEFKTDATLVFFSNADYIDRDFEILNILTASETTDPPKPFILSYRKLESASRNAIHVNKESLRRCENYFELKNYGESEISQMVKRLCKTRPEFGDGDNPLLNVLVQKMLKRALKEKENFTNAHAVVEEIESVIERCQTRNSEAWFKWAKTHSPQEGKEYETEEYKRHNVALEDILDSKPRDFRNNKAWKEMQKLIGLKQVKEDIEHMIDLAEFNYQSQLLGKQPLPISHNRCFLGASGVGKTTIAALYAEILTGMGLLSRGHVITKRASDLIGEHIGNPEVRVTEALNEAEGGVLIIDDAHTLFTESSTGNNDSDVLRRAVIDTLVAHVSGSPGEDRCVILCGYADKMERMFLKSNPGLEMRFPLESALRFASYNDDELHQILKQKMERDGISASKEAHKVARDVLSRSRRRTNFGNGGDVETLLSQAKLRRTKRLKNSITELFDYSGYPLEAIDFDPDFDRSERAEENRDALFEDFVGFQAITDKFQKYHKMTVGMRRCGVDPKPHIPWAFVFQGPPGTGKTMTARKVGKLFYDMGFLSSDEVVTCSVTDLIGEYCGQTGPKVIRQFELGLGKVLFIDEAYRLCGDRFHNEAVGELVDAMTKPKYAHNMIVILAGYGNEMDALLSANPGLRSRFPTILDFPQITSEQCLQLLIKRLSKLNISLSTSTTELEGQHRSAILHVFTQLIGSKGWASGRDIETLSKTVIEHVFIKAGESEDFDGSEGLSVSFSDLMDCLKAMMKERGNSSPKPMNKGHELGFVMSQRRFANA</sequence>
<dbReference type="InterPro" id="IPR041627">
    <property type="entry name" value="AAA_lid_6"/>
</dbReference>
<dbReference type="InterPro" id="IPR050773">
    <property type="entry name" value="CbxX/CfxQ_RuBisCO_ESX"/>
</dbReference>
<evidence type="ECO:0000259" key="5">
    <source>
        <dbReference type="SMART" id="SM00382"/>
    </source>
</evidence>
<feature type="compositionally biased region" description="Acidic residues" evidence="4">
    <location>
        <begin position="111"/>
        <end position="123"/>
    </location>
</feature>